<dbReference type="OrthoDB" id="1401747at2"/>
<evidence type="ECO:0000259" key="3">
    <source>
        <dbReference type="Pfam" id="PF18962"/>
    </source>
</evidence>
<evidence type="ECO:0000256" key="1">
    <source>
        <dbReference type="ARBA" id="ARBA00022729"/>
    </source>
</evidence>
<dbReference type="EMBL" id="JPFK01000003">
    <property type="protein sequence ID" value="KFB01762.1"/>
    <property type="molecule type" value="Genomic_DNA"/>
</dbReference>
<evidence type="ECO:0008006" key="6">
    <source>
        <dbReference type="Google" id="ProtNLM"/>
    </source>
</evidence>
<proteinExistence type="predicted"/>
<evidence type="ECO:0000313" key="5">
    <source>
        <dbReference type="Proteomes" id="UP000028521"/>
    </source>
</evidence>
<dbReference type="eggNOG" id="COG1974">
    <property type="taxonomic scope" value="Bacteria"/>
</dbReference>
<name>A0A084TM26_9FLAO</name>
<reference evidence="5" key="2">
    <citation type="submission" date="2014-07" db="EMBL/GenBank/DDBJ databases">
        <title>Genome sequence of Mangrovimonas yunxiaonensis.</title>
        <authorList>
            <person name="Li Y."/>
            <person name="Zheng T."/>
        </authorList>
    </citation>
    <scope>NUCLEOTIDE SEQUENCE [LARGE SCALE GENOMIC DNA]</scope>
    <source>
        <strain evidence="5">LY01</strain>
    </source>
</reference>
<dbReference type="InterPro" id="IPR026444">
    <property type="entry name" value="Secre_tail"/>
</dbReference>
<dbReference type="NCBIfam" id="NF038128">
    <property type="entry name" value="choice_anch_J"/>
    <property type="match status" value="1"/>
</dbReference>
<feature type="domain" description="Cleaved adhesin" evidence="2">
    <location>
        <begin position="28"/>
        <end position="184"/>
    </location>
</feature>
<evidence type="ECO:0000313" key="4">
    <source>
        <dbReference type="EMBL" id="KFB01762.1"/>
    </source>
</evidence>
<dbReference type="Pfam" id="PF07675">
    <property type="entry name" value="Cleaved_Adhesin"/>
    <property type="match status" value="1"/>
</dbReference>
<accession>A0A084TM26</accession>
<dbReference type="STRING" id="1197477.IA57_02490"/>
<organism evidence="4 5">
    <name type="scientific">Mangrovimonas yunxiaonensis</name>
    <dbReference type="NCBI Taxonomy" id="1197477"/>
    <lineage>
        <taxon>Bacteria</taxon>
        <taxon>Pseudomonadati</taxon>
        <taxon>Bacteroidota</taxon>
        <taxon>Flavobacteriia</taxon>
        <taxon>Flavobacteriales</taxon>
        <taxon>Flavobacteriaceae</taxon>
        <taxon>Mangrovimonas</taxon>
    </lineage>
</organism>
<dbReference type="AlphaFoldDB" id="A0A084TM26"/>
<dbReference type="Gene3D" id="2.60.120.200">
    <property type="match status" value="1"/>
</dbReference>
<dbReference type="Proteomes" id="UP000028521">
    <property type="component" value="Unassembled WGS sequence"/>
</dbReference>
<sequence length="271" mass="29815">MKKITLLLIMLTPFIFFGQTVVWSDDFNDEDISDWTLTDSDGDGFNWSAVQIIDANNVPVGTPVLRSASWSSAIGALQPDNWAISPVIDLSTASGNITLNYEVMAIDASWDMEHYTVYAATGNTINDFTSSAISFNEPNLDGVNSLSPRTLDLSSFAGQAAVYIAFRHHSVSDQFTIEIDNVSVNYTLSTEEFNAKQAFFIGCKDDIITVSNIKGEAHYRIYNILGKSVMSGNTRLESQDIHVSNLSSGIYVVEVSDPSRNITTRKKVVIN</sequence>
<dbReference type="InterPro" id="IPR011628">
    <property type="entry name" value="Cleaved_adhesin"/>
</dbReference>
<keyword evidence="5" id="KW-1185">Reference proteome</keyword>
<evidence type="ECO:0000259" key="2">
    <source>
        <dbReference type="Pfam" id="PF07675"/>
    </source>
</evidence>
<feature type="domain" description="Secretion system C-terminal sorting" evidence="3">
    <location>
        <begin position="206"/>
        <end position="269"/>
    </location>
</feature>
<gene>
    <name evidence="4" type="ORF">IA57_02490</name>
</gene>
<keyword evidence="1" id="KW-0732">Signal</keyword>
<dbReference type="Pfam" id="PF18962">
    <property type="entry name" value="Por_Secre_tail"/>
    <property type="match status" value="1"/>
</dbReference>
<comment type="caution">
    <text evidence="4">The sequence shown here is derived from an EMBL/GenBank/DDBJ whole genome shotgun (WGS) entry which is preliminary data.</text>
</comment>
<dbReference type="RefSeq" id="WP_036118878.1">
    <property type="nucleotide sequence ID" value="NZ_BMET01000002.1"/>
</dbReference>
<protein>
    <recommendedName>
        <fullName evidence="6">Secretion system C-terminal sorting domain-containing protein</fullName>
    </recommendedName>
</protein>
<dbReference type="NCBIfam" id="TIGR04183">
    <property type="entry name" value="Por_Secre_tail"/>
    <property type="match status" value="1"/>
</dbReference>
<reference evidence="4 5" key="1">
    <citation type="journal article" date="2014" name="Genome Announc.">
        <title>Draft Genome Sequence of the Algicidal Bacterium Mangrovimonas yunxiaonensis Strain LY01.</title>
        <authorList>
            <person name="Li Y."/>
            <person name="Zhu H."/>
            <person name="Li C."/>
            <person name="Zhang H."/>
            <person name="Chen Z."/>
            <person name="Zheng W."/>
            <person name="Xu H."/>
            <person name="Zheng T."/>
        </authorList>
    </citation>
    <scope>NUCLEOTIDE SEQUENCE [LARGE SCALE GENOMIC DNA]</scope>
    <source>
        <strain evidence="4 5">LY01</strain>
    </source>
</reference>